<gene>
    <name evidence="1" type="primary">11</name>
</gene>
<dbReference type="KEGG" id="vg:9384459"/>
<dbReference type="Pfam" id="PF08677">
    <property type="entry name" value="GP11"/>
    <property type="match status" value="1"/>
</dbReference>
<accession>D7RMG2</accession>
<evidence type="ECO:0000313" key="1">
    <source>
        <dbReference type="EMBL" id="ADI55478.1"/>
    </source>
</evidence>
<name>D7RMG2_9CAUD</name>
<evidence type="ECO:0000313" key="2">
    <source>
        <dbReference type="Proteomes" id="UP000201129"/>
    </source>
</evidence>
<dbReference type="GeneID" id="9384459"/>
<proteinExistence type="predicted"/>
<reference evidence="1 2" key="2">
    <citation type="journal article" date="2011" name="Virol. J.">
        <title>Sequence characteristics of T4-like bacteriophage IME08 benome termini revealed by high throughput sequencing.</title>
        <authorList>
            <person name="Jiang X."/>
            <person name="Jiang H."/>
            <person name="Li C."/>
            <person name="Wang S."/>
            <person name="Mi Z."/>
            <person name="An X."/>
            <person name="Chen J."/>
            <person name="Tong Y."/>
        </authorList>
    </citation>
    <scope>NUCLEOTIDE SEQUENCE [LARGE SCALE GENOMIC DNA]</scope>
</reference>
<dbReference type="EMBL" id="HM071924">
    <property type="protein sequence ID" value="ADI55478.1"/>
    <property type="molecule type" value="Genomic_DNA"/>
</dbReference>
<protein>
    <submittedName>
        <fullName evidence="1">Gp11 baseplate wedge subunit and tail pin</fullName>
    </submittedName>
</protein>
<organism evidence="1 2">
    <name type="scientific">Escherichia phage IME08</name>
    <dbReference type="NCBI Taxonomy" id="698728"/>
    <lineage>
        <taxon>Viruses</taxon>
        <taxon>Duplodnaviria</taxon>
        <taxon>Heunggongvirae</taxon>
        <taxon>Uroviricota</taxon>
        <taxon>Caudoviricetes</taxon>
        <taxon>Pantevenvirales</taxon>
        <taxon>Straboviridae</taxon>
        <taxon>Tevenvirinae</taxon>
        <taxon>Dhakavirus</taxon>
        <taxon>Dhakavirus ime08</taxon>
    </lineage>
</organism>
<reference evidence="1 2" key="1">
    <citation type="journal article" date="2011" name="Arch. Virol.">
        <title>The complete genome sequence of a novel T4-like bacteriophage, IME08.</title>
        <authorList>
            <person name="Jiang H."/>
            <person name="Jiang X."/>
            <person name="Wang S."/>
            <person name="Li C."/>
            <person name="Chen B."/>
            <person name="An X."/>
            <person name="Mi Z."/>
            <person name="Chen J."/>
            <person name="Tong Y."/>
        </authorList>
    </citation>
    <scope>NUCLEOTIDE SEQUENCE [LARGE SCALE GENOMIC DNA]</scope>
</reference>
<dbReference type="InterPro" id="IPR015982">
    <property type="entry name" value="Baseplate_struct_Gp11_N_sf"/>
</dbReference>
<dbReference type="InterPro" id="IPR015976">
    <property type="entry name" value="Phage_T4_Gp11_C"/>
</dbReference>
<dbReference type="Gene3D" id="2.20.20.20">
    <property type="entry name" value="Baseplate structural protein gp11, C-terminal domain"/>
    <property type="match status" value="1"/>
</dbReference>
<dbReference type="InterPro" id="IPR043180">
    <property type="entry name" value="Baseplate_struct_Gp11_C"/>
</dbReference>
<dbReference type="SUPFAM" id="SSF56558">
    <property type="entry name" value="Baseplate structural protein gp11"/>
    <property type="match status" value="1"/>
</dbReference>
<dbReference type="OrthoDB" id="8112at10239"/>
<dbReference type="InterPro" id="IPR036214">
    <property type="entry name" value="Gp11_sf"/>
</dbReference>
<dbReference type="Gene3D" id="1.10.286.30">
    <property type="entry name" value="Baseplate structural protein GP11, N-terminal domain"/>
    <property type="match status" value="1"/>
</dbReference>
<keyword evidence="2" id="KW-1185">Reference proteome</keyword>
<dbReference type="InterPro" id="IPR014791">
    <property type="entry name" value="Baseplate_struct_Gp11"/>
</dbReference>
<dbReference type="RefSeq" id="YP_003734299.1">
    <property type="nucleotide sequence ID" value="NC_014260.1"/>
</dbReference>
<dbReference type="Proteomes" id="UP000201129">
    <property type="component" value="Segment"/>
</dbReference>
<sequence>MYNRLSLGEDCVMTLTEMKSGLKSRLADFLEFSFTTNQPAAVAGQRPIGGPSANQTQKGVYYPTVQSAIDDIAFRAELPVNAVVTTTENRAPGFIQQSDKLTFSGSISSGGELGDTVIIKVFGLPVEVIVGDSSVLVASKVNDVFISAIADSYILAETSIDPLDQSTLNIKYNDYQNHIFEPFKQAGCTISQTIVQEPRAGYGYWEYLGSTTESMTGGTVNGTTTLYHYKRVS</sequence>
<dbReference type="Gene3D" id="3.90.1160.10">
    <property type="entry name" value="Baseplate structural protein gp11, finger domain"/>
    <property type="match status" value="1"/>
</dbReference>